<evidence type="ECO:0000259" key="5">
    <source>
        <dbReference type="PROSITE" id="PS50222"/>
    </source>
</evidence>
<feature type="domain" description="EF-hand" evidence="5">
    <location>
        <begin position="79"/>
        <end position="114"/>
    </location>
</feature>
<dbReference type="Pfam" id="PF13499">
    <property type="entry name" value="EF-hand_7"/>
    <property type="match status" value="1"/>
</dbReference>
<dbReference type="InterPro" id="IPR002048">
    <property type="entry name" value="EF_hand_dom"/>
</dbReference>
<dbReference type="Pfam" id="PF13202">
    <property type="entry name" value="EF-hand_5"/>
    <property type="match status" value="2"/>
</dbReference>
<dbReference type="RefSeq" id="WP_249868019.1">
    <property type="nucleotide sequence ID" value="NZ_JAMGBC010000001.1"/>
</dbReference>
<feature type="signal peptide" evidence="4">
    <location>
        <begin position="1"/>
        <end position="22"/>
    </location>
</feature>
<evidence type="ECO:0000256" key="3">
    <source>
        <dbReference type="SAM" id="MobiDB-lite"/>
    </source>
</evidence>
<evidence type="ECO:0000256" key="1">
    <source>
        <dbReference type="ARBA" id="ARBA00022723"/>
    </source>
</evidence>
<dbReference type="InterPro" id="IPR018247">
    <property type="entry name" value="EF_Hand_1_Ca_BS"/>
</dbReference>
<feature type="region of interest" description="Disordered" evidence="3">
    <location>
        <begin position="110"/>
        <end position="133"/>
    </location>
</feature>
<proteinExistence type="predicted"/>
<reference evidence="6" key="1">
    <citation type="submission" date="2022-05" db="EMBL/GenBank/DDBJ databases">
        <authorList>
            <person name="Jo J.-H."/>
            <person name="Im W.-T."/>
        </authorList>
    </citation>
    <scope>NUCLEOTIDE SEQUENCE</scope>
    <source>
        <strain evidence="6">RG327</strain>
    </source>
</reference>
<keyword evidence="7" id="KW-1185">Reference proteome</keyword>
<evidence type="ECO:0000313" key="6">
    <source>
        <dbReference type="EMBL" id="MCL6679099.1"/>
    </source>
</evidence>
<keyword evidence="1" id="KW-0479">Metal-binding</keyword>
<accession>A0ABT0RFR5</accession>
<dbReference type="SUPFAM" id="SSF47473">
    <property type="entry name" value="EF-hand"/>
    <property type="match status" value="1"/>
</dbReference>
<dbReference type="Gene3D" id="1.10.238.10">
    <property type="entry name" value="EF-hand"/>
    <property type="match status" value="2"/>
</dbReference>
<feature type="domain" description="EF-hand" evidence="5">
    <location>
        <begin position="144"/>
        <end position="167"/>
    </location>
</feature>
<gene>
    <name evidence="6" type="ORF">LZ519_07190</name>
</gene>
<dbReference type="InterPro" id="IPR011992">
    <property type="entry name" value="EF-hand-dom_pair"/>
</dbReference>
<dbReference type="Proteomes" id="UP001165343">
    <property type="component" value="Unassembled WGS sequence"/>
</dbReference>
<name>A0ABT0RFR5_9SPHN</name>
<evidence type="ECO:0000256" key="2">
    <source>
        <dbReference type="ARBA" id="ARBA00022737"/>
    </source>
</evidence>
<comment type="caution">
    <text evidence="6">The sequence shown here is derived from an EMBL/GenBank/DDBJ whole genome shotgun (WGS) entry which is preliminary data.</text>
</comment>
<evidence type="ECO:0000256" key="4">
    <source>
        <dbReference type="SAM" id="SignalP"/>
    </source>
</evidence>
<dbReference type="SMART" id="SM00054">
    <property type="entry name" value="EFh"/>
    <property type="match status" value="3"/>
</dbReference>
<feature type="domain" description="EF-hand" evidence="5">
    <location>
        <begin position="40"/>
        <end position="75"/>
    </location>
</feature>
<dbReference type="EMBL" id="JAMGBC010000001">
    <property type="protein sequence ID" value="MCL6679099.1"/>
    <property type="molecule type" value="Genomic_DNA"/>
</dbReference>
<feature type="chain" id="PRO_5046939379" evidence="4">
    <location>
        <begin position="23"/>
        <end position="167"/>
    </location>
</feature>
<dbReference type="PANTHER" id="PTHR10827">
    <property type="entry name" value="RETICULOCALBIN"/>
    <property type="match status" value="1"/>
</dbReference>
<protein>
    <submittedName>
        <fullName evidence="6">EF-hand domain-containing protein</fullName>
    </submittedName>
</protein>
<keyword evidence="4" id="KW-0732">Signal</keyword>
<organism evidence="6 7">
    <name type="scientific">Sphingomonas anseongensis</name>
    <dbReference type="NCBI Taxonomy" id="2908207"/>
    <lineage>
        <taxon>Bacteria</taxon>
        <taxon>Pseudomonadati</taxon>
        <taxon>Pseudomonadota</taxon>
        <taxon>Alphaproteobacteria</taxon>
        <taxon>Sphingomonadales</taxon>
        <taxon>Sphingomonadaceae</taxon>
        <taxon>Sphingomonas</taxon>
    </lineage>
</organism>
<dbReference type="CDD" id="cd00051">
    <property type="entry name" value="EFh"/>
    <property type="match status" value="1"/>
</dbReference>
<sequence>MTRFLSAAALAALALAASPAAAQTKPAPAAQAPQQQTRADFAKNVDAAFAVADANHDGFVTRNEIESMQTKELQSLKAAQQQRLQEEFKKLDTDKNGSISLAEFSAVARPLPPVQPDAPITQLDTNKDGKIGRDEYRAPKLASFDKADANHDGTLTVQELQAAAPRK</sequence>
<dbReference type="PANTHER" id="PTHR10827:SF98">
    <property type="entry name" value="45 KDA CALCIUM-BINDING PROTEIN"/>
    <property type="match status" value="1"/>
</dbReference>
<dbReference type="PROSITE" id="PS50222">
    <property type="entry name" value="EF_HAND_2"/>
    <property type="match status" value="3"/>
</dbReference>
<keyword evidence="2" id="KW-0677">Repeat</keyword>
<dbReference type="PROSITE" id="PS00018">
    <property type="entry name" value="EF_HAND_1"/>
    <property type="match status" value="3"/>
</dbReference>
<evidence type="ECO:0000313" key="7">
    <source>
        <dbReference type="Proteomes" id="UP001165343"/>
    </source>
</evidence>